<protein>
    <submittedName>
        <fullName evidence="3">Retrovirus-related Pol polyprotein from transposon TNT 1-94</fullName>
    </submittedName>
</protein>
<evidence type="ECO:0000259" key="2">
    <source>
        <dbReference type="Pfam" id="PF07727"/>
    </source>
</evidence>
<dbReference type="AlphaFoldDB" id="A0A2K3LVA2"/>
<dbReference type="SUPFAM" id="SSF56672">
    <property type="entry name" value="DNA/RNA polymerases"/>
    <property type="match status" value="1"/>
</dbReference>
<dbReference type="Proteomes" id="UP000236291">
    <property type="component" value="Unassembled WGS sequence"/>
</dbReference>
<sequence>MTHPPTSQPVIDEEGPAASAPSSGNALTTPQSTPNILVPTNQIAAPAIQIRPVTRSQNNIFKPKRLFQVTKYPLVENVEPSTIKEAMKHEHWRKAINAEFEALLKNGTWSLVPPPKDTNIVGCKWLFRIKRNVDGSISRYKARLVAKGFTQSYGVDFHETFAPVVRPQTIKIILSLALGNKWQMHQLDVNNAFLQGDLKEQVYMTQPPGLKDSQHPHYVCKLHKAIYGLRQAPRAWHEALKSFTLAYGFQCSKSDPSLFIYYASGVISYFLVYVDDLLITGNNNKFLTQFITSLSQKFSLKNMGAPHYFLGIELIPTPSGMILSQHKHIRDVLQRFDMEGAKPAPTPLSATATLKLHDGTPSTDATAYRKIIGALQYLNLTRPDISFSINKLAQFMHKPTAQHLQHLKRILRYLKSTINHGILLQPSSTCNLVAYSDADWGGNVDDRTSTSAYIIFLGPNPISWLSKKQRTVARSSTEAEYRAVATTTSEIMWLVNLLSEL</sequence>
<dbReference type="CDD" id="cd09272">
    <property type="entry name" value="RNase_HI_RT_Ty1"/>
    <property type="match status" value="1"/>
</dbReference>
<feature type="region of interest" description="Disordered" evidence="1">
    <location>
        <begin position="1"/>
        <end position="35"/>
    </location>
</feature>
<feature type="non-terminal residue" evidence="3">
    <location>
        <position position="501"/>
    </location>
</feature>
<gene>
    <name evidence="3" type="ORF">L195_g038458</name>
</gene>
<dbReference type="Pfam" id="PF07727">
    <property type="entry name" value="RVT_2"/>
    <property type="match status" value="1"/>
</dbReference>
<feature type="domain" description="Reverse transcriptase Ty1/copia-type" evidence="2">
    <location>
        <begin position="106"/>
        <end position="348"/>
    </location>
</feature>
<dbReference type="InterPro" id="IPR013103">
    <property type="entry name" value="RVT_2"/>
</dbReference>
<accession>A0A2K3LVA2</accession>
<dbReference type="EMBL" id="ASHM01041970">
    <property type="protein sequence ID" value="PNX82429.1"/>
    <property type="molecule type" value="Genomic_DNA"/>
</dbReference>
<feature type="compositionally biased region" description="Polar residues" evidence="1">
    <location>
        <begin position="25"/>
        <end position="35"/>
    </location>
</feature>
<dbReference type="PANTHER" id="PTHR11439">
    <property type="entry name" value="GAG-POL-RELATED RETROTRANSPOSON"/>
    <property type="match status" value="1"/>
</dbReference>
<dbReference type="InterPro" id="IPR043502">
    <property type="entry name" value="DNA/RNA_pol_sf"/>
</dbReference>
<reference evidence="3 4" key="1">
    <citation type="journal article" date="2014" name="Am. J. Bot.">
        <title>Genome assembly and annotation for red clover (Trifolium pratense; Fabaceae).</title>
        <authorList>
            <person name="Istvanek J."/>
            <person name="Jaros M."/>
            <person name="Krenek A."/>
            <person name="Repkova J."/>
        </authorList>
    </citation>
    <scope>NUCLEOTIDE SEQUENCE [LARGE SCALE GENOMIC DNA]</scope>
    <source>
        <strain evidence="4">cv. Tatra</strain>
        <tissue evidence="3">Young leaves</tissue>
    </source>
</reference>
<proteinExistence type="predicted"/>
<name>A0A2K3LVA2_TRIPR</name>
<comment type="caution">
    <text evidence="3">The sequence shown here is derived from an EMBL/GenBank/DDBJ whole genome shotgun (WGS) entry which is preliminary data.</text>
</comment>
<organism evidence="3 4">
    <name type="scientific">Trifolium pratense</name>
    <name type="common">Red clover</name>
    <dbReference type="NCBI Taxonomy" id="57577"/>
    <lineage>
        <taxon>Eukaryota</taxon>
        <taxon>Viridiplantae</taxon>
        <taxon>Streptophyta</taxon>
        <taxon>Embryophyta</taxon>
        <taxon>Tracheophyta</taxon>
        <taxon>Spermatophyta</taxon>
        <taxon>Magnoliopsida</taxon>
        <taxon>eudicotyledons</taxon>
        <taxon>Gunneridae</taxon>
        <taxon>Pentapetalae</taxon>
        <taxon>rosids</taxon>
        <taxon>fabids</taxon>
        <taxon>Fabales</taxon>
        <taxon>Fabaceae</taxon>
        <taxon>Papilionoideae</taxon>
        <taxon>50 kb inversion clade</taxon>
        <taxon>NPAAA clade</taxon>
        <taxon>Hologalegina</taxon>
        <taxon>IRL clade</taxon>
        <taxon>Trifolieae</taxon>
        <taxon>Trifolium</taxon>
    </lineage>
</organism>
<reference evidence="3 4" key="2">
    <citation type="journal article" date="2017" name="Front. Plant Sci.">
        <title>Gene Classification and Mining of Molecular Markers Useful in Red Clover (Trifolium pratense) Breeding.</title>
        <authorList>
            <person name="Istvanek J."/>
            <person name="Dluhosova J."/>
            <person name="Dluhos P."/>
            <person name="Patkova L."/>
            <person name="Nedelnik J."/>
            <person name="Repkova J."/>
        </authorList>
    </citation>
    <scope>NUCLEOTIDE SEQUENCE [LARGE SCALE GENOMIC DNA]</scope>
    <source>
        <strain evidence="4">cv. Tatra</strain>
        <tissue evidence="3">Young leaves</tissue>
    </source>
</reference>
<dbReference type="PANTHER" id="PTHR11439:SF455">
    <property type="entry name" value="RLK (RECEPTOR-LIKE PROTEIN KINASE) 8, PUTATIVE-RELATED"/>
    <property type="match status" value="1"/>
</dbReference>
<evidence type="ECO:0000313" key="4">
    <source>
        <dbReference type="Proteomes" id="UP000236291"/>
    </source>
</evidence>
<evidence type="ECO:0000256" key="1">
    <source>
        <dbReference type="SAM" id="MobiDB-lite"/>
    </source>
</evidence>
<evidence type="ECO:0000313" key="3">
    <source>
        <dbReference type="EMBL" id="PNX82429.1"/>
    </source>
</evidence>